<accession>A0AAX3J5L1</accession>
<gene>
    <name evidence="1" type="ORF">PANT111_170192</name>
</gene>
<protein>
    <submittedName>
        <fullName evidence="1">Uncharacterized protein</fullName>
    </submittedName>
</protein>
<name>A0AAX3J5L1_9GAMM</name>
<sequence>MRFLIQTFLTRTNDGRQLKYEIYSNSRKLDHFDKVPEGSTRIICYQLNDKQIEIIDDDVDVKPLFEANQPKPNTWYSDGQDRVRLDMLIDYLRDNS</sequence>
<evidence type="ECO:0000313" key="2">
    <source>
        <dbReference type="Proteomes" id="UP000433737"/>
    </source>
</evidence>
<dbReference type="Proteomes" id="UP000433737">
    <property type="component" value="Unassembled WGS sequence"/>
</dbReference>
<organism evidence="1 2">
    <name type="scientific">Pantoea brenneri</name>
    <dbReference type="NCBI Taxonomy" id="472694"/>
    <lineage>
        <taxon>Bacteria</taxon>
        <taxon>Pseudomonadati</taxon>
        <taxon>Pseudomonadota</taxon>
        <taxon>Gammaproteobacteria</taxon>
        <taxon>Enterobacterales</taxon>
        <taxon>Erwiniaceae</taxon>
        <taxon>Pantoea</taxon>
    </lineage>
</organism>
<dbReference type="RefSeq" id="WP_159223528.1">
    <property type="nucleotide sequence ID" value="NZ_LR733469.1"/>
</dbReference>
<dbReference type="AlphaFoldDB" id="A0AAX3J5L1"/>
<comment type="caution">
    <text evidence="1">The sequence shown here is derived from an EMBL/GenBank/DDBJ whole genome shotgun (WGS) entry which is preliminary data.</text>
</comment>
<evidence type="ECO:0000313" key="1">
    <source>
        <dbReference type="EMBL" id="VXB75282.1"/>
    </source>
</evidence>
<reference evidence="1 2" key="1">
    <citation type="submission" date="2019-10" db="EMBL/GenBank/DDBJ databases">
        <authorList>
            <person name="Karimi E."/>
        </authorList>
    </citation>
    <scope>NUCLEOTIDE SEQUENCE [LARGE SCALE GENOMIC DNA]</scope>
    <source>
        <strain evidence="1">Pantoea sp. 111</strain>
    </source>
</reference>
<proteinExistence type="predicted"/>
<dbReference type="EMBL" id="CABWMH010000009">
    <property type="protein sequence ID" value="VXB75282.1"/>
    <property type="molecule type" value="Genomic_DNA"/>
</dbReference>